<keyword evidence="4" id="KW-1185">Reference proteome</keyword>
<reference evidence="3 4" key="1">
    <citation type="submission" date="2018-05" db="EMBL/GenBank/DDBJ databases">
        <title>Genomic Encyclopedia of Type Strains, Phase IV (KMG-IV): sequencing the most valuable type-strain genomes for metagenomic binning, comparative biology and taxonomic classification.</title>
        <authorList>
            <person name="Goeker M."/>
        </authorList>
    </citation>
    <scope>NUCLEOTIDE SEQUENCE [LARGE SCALE GENOMIC DNA]</scope>
    <source>
        <strain evidence="3 4">DSM 29661</strain>
    </source>
</reference>
<dbReference type="SUPFAM" id="SSF53448">
    <property type="entry name" value="Nucleotide-diphospho-sugar transferases"/>
    <property type="match status" value="1"/>
</dbReference>
<evidence type="ECO:0000313" key="3">
    <source>
        <dbReference type="EMBL" id="PXX79185.1"/>
    </source>
</evidence>
<proteinExistence type="inferred from homology"/>
<gene>
    <name evidence="3" type="ORF">DFR34_10876</name>
</gene>
<dbReference type="InterPro" id="IPR029044">
    <property type="entry name" value="Nucleotide-diphossugar_trans"/>
</dbReference>
<dbReference type="EMBL" id="QJKI01000008">
    <property type="protein sequence ID" value="PXX79185.1"/>
    <property type="molecule type" value="Genomic_DNA"/>
</dbReference>
<name>A0A318KU10_9NEIS</name>
<evidence type="ECO:0000256" key="1">
    <source>
        <dbReference type="ARBA" id="ARBA00038494"/>
    </source>
</evidence>
<dbReference type="GO" id="GO:0016740">
    <property type="term" value="F:transferase activity"/>
    <property type="evidence" value="ECO:0007669"/>
    <property type="project" value="UniProtKB-KW"/>
</dbReference>
<dbReference type="Gene3D" id="3.90.550.10">
    <property type="entry name" value="Spore Coat Polysaccharide Biosynthesis Protein SpsA, Chain A"/>
    <property type="match status" value="1"/>
</dbReference>
<protein>
    <submittedName>
        <fullName evidence="3">Glycosyl transferase family 2</fullName>
    </submittedName>
</protein>
<keyword evidence="3" id="KW-0808">Transferase</keyword>
<accession>A0A318KU10</accession>
<evidence type="ECO:0000313" key="4">
    <source>
        <dbReference type="Proteomes" id="UP000247555"/>
    </source>
</evidence>
<dbReference type="CDD" id="cd02511">
    <property type="entry name" value="Beta4Glucosyltransferase"/>
    <property type="match status" value="1"/>
</dbReference>
<dbReference type="OrthoDB" id="9815923at2"/>
<dbReference type="Proteomes" id="UP000247555">
    <property type="component" value="Unassembled WGS sequence"/>
</dbReference>
<dbReference type="PANTHER" id="PTHR43630:SF2">
    <property type="entry name" value="GLYCOSYLTRANSFERASE"/>
    <property type="match status" value="1"/>
</dbReference>
<dbReference type="InterPro" id="IPR001173">
    <property type="entry name" value="Glyco_trans_2-like"/>
</dbReference>
<dbReference type="AlphaFoldDB" id="A0A318KU10"/>
<dbReference type="PANTHER" id="PTHR43630">
    <property type="entry name" value="POLY-BETA-1,6-N-ACETYL-D-GLUCOSAMINE SYNTHASE"/>
    <property type="match status" value="1"/>
</dbReference>
<evidence type="ECO:0000259" key="2">
    <source>
        <dbReference type="Pfam" id="PF00535"/>
    </source>
</evidence>
<organism evidence="3 4">
    <name type="scientific">Rivihabitans pingtungensis</name>
    <dbReference type="NCBI Taxonomy" id="1054498"/>
    <lineage>
        <taxon>Bacteria</taxon>
        <taxon>Pseudomonadati</taxon>
        <taxon>Pseudomonadota</taxon>
        <taxon>Betaproteobacteria</taxon>
        <taxon>Neisseriales</taxon>
        <taxon>Aquaspirillaceae</taxon>
        <taxon>Rivihabitans</taxon>
    </lineage>
</organism>
<feature type="domain" description="Glycosyltransferase 2-like" evidence="2">
    <location>
        <begin position="4"/>
        <end position="141"/>
    </location>
</feature>
<dbReference type="Pfam" id="PF00535">
    <property type="entry name" value="Glycos_transf_2"/>
    <property type="match status" value="1"/>
</dbReference>
<comment type="caution">
    <text evidence="3">The sequence shown here is derived from an EMBL/GenBank/DDBJ whole genome shotgun (WGS) entry which is preliminary data.</text>
</comment>
<dbReference type="RefSeq" id="WP_110390642.1">
    <property type="nucleotide sequence ID" value="NZ_QJKI01000008.1"/>
</dbReference>
<comment type="similarity">
    <text evidence="1">Belongs to the glycosyltransferase 2 family. WaaE/KdtX subfamily.</text>
</comment>
<sequence>MQLSLVLITLNAEATLAKCLASCDFIDDIVVVDSGSQDNTMAIAEQFGARVIQQTWLGFGKQKQFAVQQAQYDWVLCLDADEWLSDRLKHSIQQLNADHKTWAFTMPRCNKFMGRFLKHGEGYPDWSLRLFHRQHAQWSDDAVHETVQYQGLIGKLQGDLMHESGEVLGEYLRKQNQYTDLQAEALLAKQKSPSASKMLLSPLVRFIKFYLVRQGWRDGLPGFVHISIGCMNSMMKYAKLYELQRKSRQ</sequence>